<proteinExistence type="predicted"/>
<evidence type="ECO:0000259" key="2">
    <source>
        <dbReference type="PROSITE" id="PS50090"/>
    </source>
</evidence>
<name>A0A0D3AQM6_BRAOL</name>
<dbReference type="PANTHER" id="PTHR45023">
    <property type="match status" value="1"/>
</dbReference>
<feature type="domain" description="Myb-like" evidence="2">
    <location>
        <begin position="98"/>
        <end position="169"/>
    </location>
</feature>
<feature type="region of interest" description="Disordered" evidence="1">
    <location>
        <begin position="234"/>
        <end position="279"/>
    </location>
</feature>
<evidence type="ECO:0000313" key="4">
    <source>
        <dbReference type="Proteomes" id="UP000032141"/>
    </source>
</evidence>
<accession>A0A0D3AQM6</accession>
<organism evidence="3 4">
    <name type="scientific">Brassica oleracea var. oleracea</name>
    <dbReference type="NCBI Taxonomy" id="109376"/>
    <lineage>
        <taxon>Eukaryota</taxon>
        <taxon>Viridiplantae</taxon>
        <taxon>Streptophyta</taxon>
        <taxon>Embryophyta</taxon>
        <taxon>Tracheophyta</taxon>
        <taxon>Spermatophyta</taxon>
        <taxon>Magnoliopsida</taxon>
        <taxon>eudicotyledons</taxon>
        <taxon>Gunneridae</taxon>
        <taxon>Pentapetalae</taxon>
        <taxon>rosids</taxon>
        <taxon>malvids</taxon>
        <taxon>Brassicales</taxon>
        <taxon>Brassicaceae</taxon>
        <taxon>Brassiceae</taxon>
        <taxon>Brassica</taxon>
    </lineage>
</organism>
<dbReference type="Gene3D" id="1.10.10.60">
    <property type="entry name" value="Homeodomain-like"/>
    <property type="match status" value="1"/>
</dbReference>
<feature type="compositionally biased region" description="Basic and acidic residues" evidence="1">
    <location>
        <begin position="236"/>
        <end position="245"/>
    </location>
</feature>
<sequence length="291" mass="33284">MAISRLLGGSRRRLYGCLSSMMENGELSAGGYPRRRKQWMKRHDPGSYQAATKGLRLFRQSSNFVELLNSQQSISFGNYEDSTLSSSQVPLLRTDDVCERRERRKWTPTEDVVLISSWLNPSKDPVVGNKQKSGAFWKRIAAYFGASPKLVGCEQREASHCKQRWHKINELVFKFCGCYEAATREKSSGCNENDVLKRAHEIFYKNHKKKFTLEHAWKELRNDQKWCDLATAKNDGGSKKRKCDDGVDSSSSQATESKRPDGVKATKARGKETMAEENALNELQRMWDIKQ</sequence>
<dbReference type="InterPro" id="IPR001005">
    <property type="entry name" value="SANT/Myb"/>
</dbReference>
<dbReference type="STRING" id="109376.A0A0D3AQM6"/>
<dbReference type="Gramene" id="Bo2g082610.1">
    <property type="protein sequence ID" value="Bo2g082610.1"/>
    <property type="gene ID" value="Bo2g082610"/>
</dbReference>
<evidence type="ECO:0000256" key="1">
    <source>
        <dbReference type="SAM" id="MobiDB-lite"/>
    </source>
</evidence>
<reference evidence="3 4" key="1">
    <citation type="journal article" date="2014" name="Genome Biol.">
        <title>Transcriptome and methylome profiling reveals relics of genome dominance in the mesopolyploid Brassica oleracea.</title>
        <authorList>
            <person name="Parkin I.A."/>
            <person name="Koh C."/>
            <person name="Tang H."/>
            <person name="Robinson S.J."/>
            <person name="Kagale S."/>
            <person name="Clarke W.E."/>
            <person name="Town C.D."/>
            <person name="Nixon J."/>
            <person name="Krishnakumar V."/>
            <person name="Bidwell S.L."/>
            <person name="Denoeud F."/>
            <person name="Belcram H."/>
            <person name="Links M.G."/>
            <person name="Just J."/>
            <person name="Clarke C."/>
            <person name="Bender T."/>
            <person name="Huebert T."/>
            <person name="Mason A.S."/>
            <person name="Pires J.C."/>
            <person name="Barker G."/>
            <person name="Moore J."/>
            <person name="Walley P.G."/>
            <person name="Manoli S."/>
            <person name="Batley J."/>
            <person name="Edwards D."/>
            <person name="Nelson M.N."/>
            <person name="Wang X."/>
            <person name="Paterson A.H."/>
            <person name="King G."/>
            <person name="Bancroft I."/>
            <person name="Chalhoub B."/>
            <person name="Sharpe A.G."/>
        </authorList>
    </citation>
    <scope>NUCLEOTIDE SEQUENCE</scope>
    <source>
        <strain evidence="3 4">cv. TO1000</strain>
    </source>
</reference>
<dbReference type="PROSITE" id="PS50090">
    <property type="entry name" value="MYB_LIKE"/>
    <property type="match status" value="1"/>
</dbReference>
<dbReference type="PANTHER" id="PTHR45023:SF4">
    <property type="entry name" value="GLYCINE-RICH PROTEIN-RELATED"/>
    <property type="match status" value="1"/>
</dbReference>
<dbReference type="HOGENOM" id="CLU_012390_0_0_1"/>
<reference evidence="3" key="2">
    <citation type="submission" date="2015-03" db="UniProtKB">
        <authorList>
            <consortium name="EnsemblPlants"/>
        </authorList>
    </citation>
    <scope>IDENTIFICATION</scope>
</reference>
<dbReference type="AlphaFoldDB" id="A0A0D3AQM6"/>
<dbReference type="EnsemblPlants" id="Bo2g082610.1">
    <property type="protein sequence ID" value="Bo2g082610.1"/>
    <property type="gene ID" value="Bo2g082610"/>
</dbReference>
<dbReference type="Proteomes" id="UP000032141">
    <property type="component" value="Chromosome C2"/>
</dbReference>
<feature type="compositionally biased region" description="Basic and acidic residues" evidence="1">
    <location>
        <begin position="256"/>
        <end position="274"/>
    </location>
</feature>
<protein>
    <recommendedName>
        <fullName evidence="2">Myb-like domain-containing protein</fullName>
    </recommendedName>
</protein>
<evidence type="ECO:0000313" key="3">
    <source>
        <dbReference type="EnsemblPlants" id="Bo2g082610.1"/>
    </source>
</evidence>
<keyword evidence="4" id="KW-1185">Reference proteome</keyword>